<dbReference type="EMBL" id="AGEY01000158">
    <property type="protein sequence ID" value="EHL96988.1"/>
    <property type="molecule type" value="Genomic_DNA"/>
</dbReference>
<dbReference type="HOGENOM" id="CLU_2617591_0_0_9"/>
<organism evidence="1 2">
    <name type="scientific">Lentilactobacillus parafarraginis F0439</name>
    <dbReference type="NCBI Taxonomy" id="797515"/>
    <lineage>
        <taxon>Bacteria</taxon>
        <taxon>Bacillati</taxon>
        <taxon>Bacillota</taxon>
        <taxon>Bacilli</taxon>
        <taxon>Lactobacillales</taxon>
        <taxon>Lactobacillaceae</taxon>
        <taxon>Lentilactobacillus</taxon>
    </lineage>
</organism>
<evidence type="ECO:0000313" key="1">
    <source>
        <dbReference type="EMBL" id="EHL96988.1"/>
    </source>
</evidence>
<accession>G9ZR03</accession>
<name>G9ZR03_9LACO</name>
<comment type="caution">
    <text evidence="1">The sequence shown here is derived from an EMBL/GenBank/DDBJ whole genome shotgun (WGS) entry which is preliminary data.</text>
</comment>
<dbReference type="PATRIC" id="fig|797515.3.peg.1957"/>
<dbReference type="AlphaFoldDB" id="G9ZR03"/>
<sequence length="78" mass="9092">MESRMVQIKINELLTKCELKIIYQYLPEIDVTKELTEDPLADFEEQVDDIYIQLGFTNETLNKIGKQLETIVDKLAES</sequence>
<keyword evidence="2" id="KW-1185">Reference proteome</keyword>
<gene>
    <name evidence="1" type="ORF">HMPREF9103_02161</name>
</gene>
<dbReference type="Proteomes" id="UP000004625">
    <property type="component" value="Unassembled WGS sequence"/>
</dbReference>
<reference evidence="1 2" key="1">
    <citation type="submission" date="2011-09" db="EMBL/GenBank/DDBJ databases">
        <authorList>
            <person name="Weinstock G."/>
            <person name="Sodergren E."/>
            <person name="Clifton S."/>
            <person name="Fulton L."/>
            <person name="Fulton B."/>
            <person name="Courtney L."/>
            <person name="Fronick C."/>
            <person name="Harrison M."/>
            <person name="Strong C."/>
            <person name="Farmer C."/>
            <person name="Delahaunty K."/>
            <person name="Markovic C."/>
            <person name="Hall O."/>
            <person name="Minx P."/>
            <person name="Tomlinson C."/>
            <person name="Mitreva M."/>
            <person name="Hou S."/>
            <person name="Chen J."/>
            <person name="Wollam A."/>
            <person name="Pepin K.H."/>
            <person name="Johnson M."/>
            <person name="Bhonagiri V."/>
            <person name="Zhang X."/>
            <person name="Suruliraj S."/>
            <person name="Warren W."/>
            <person name="Chinwalla A."/>
            <person name="Mardis E.R."/>
            <person name="Wilson R.K."/>
        </authorList>
    </citation>
    <scope>NUCLEOTIDE SEQUENCE [LARGE SCALE GENOMIC DNA]</scope>
    <source>
        <strain evidence="1 2">F0439</strain>
    </source>
</reference>
<evidence type="ECO:0000313" key="2">
    <source>
        <dbReference type="Proteomes" id="UP000004625"/>
    </source>
</evidence>
<proteinExistence type="predicted"/>
<protein>
    <submittedName>
        <fullName evidence="1">Uncharacterized protein</fullName>
    </submittedName>
</protein>